<name>A0A502DPL9_9BURK</name>
<dbReference type="Proteomes" id="UP000319212">
    <property type="component" value="Unassembled WGS sequence"/>
</dbReference>
<comment type="caution">
    <text evidence="3">The sequence shown here is derived from an EMBL/GenBank/DDBJ whole genome shotgun (WGS) entry which is preliminary data.</text>
</comment>
<dbReference type="AlphaFoldDB" id="A0A502DPL9"/>
<dbReference type="EMBL" id="RCZI01000004">
    <property type="protein sequence ID" value="TPG26076.1"/>
    <property type="molecule type" value="Genomic_DNA"/>
</dbReference>
<keyword evidence="2" id="KW-0732">Signal</keyword>
<feature type="region of interest" description="Disordered" evidence="1">
    <location>
        <begin position="74"/>
        <end position="121"/>
    </location>
</feature>
<evidence type="ECO:0000313" key="3">
    <source>
        <dbReference type="EMBL" id="TPG26076.1"/>
    </source>
</evidence>
<reference evidence="3 4" key="1">
    <citation type="journal article" date="2019" name="Environ. Microbiol.">
        <title>Species interactions and distinct microbial communities in high Arctic permafrost affected cryosols are associated with the CH4 and CO2 gas fluxes.</title>
        <authorList>
            <person name="Altshuler I."/>
            <person name="Hamel J."/>
            <person name="Turney S."/>
            <person name="Magnuson E."/>
            <person name="Levesque R."/>
            <person name="Greer C."/>
            <person name="Whyte L.G."/>
        </authorList>
    </citation>
    <scope>NUCLEOTIDE SEQUENCE [LARGE SCALE GENOMIC DNA]</scope>
    <source>
        <strain evidence="3 4">S06.C</strain>
    </source>
</reference>
<protein>
    <recommendedName>
        <fullName evidence="5">DUF2782 domain-containing protein</fullName>
    </recommendedName>
</protein>
<evidence type="ECO:0000256" key="2">
    <source>
        <dbReference type="SAM" id="SignalP"/>
    </source>
</evidence>
<sequence length="121" mass="12829">MASNLPSLVRHAVLAFVCAVPVAAVHAQTSSQPVPVAPAASADAREEGRRNQKIENIHVEDGGAKVDEVRYGGQTQSITVQPKADVPSYQVLPNDGGRERQGQSETGTGGNGPRVWNLMKF</sequence>
<accession>A0A502DPL9</accession>
<gene>
    <name evidence="3" type="ORF">EAH82_15030</name>
</gene>
<evidence type="ECO:0000313" key="4">
    <source>
        <dbReference type="Proteomes" id="UP000319212"/>
    </source>
</evidence>
<feature type="compositionally biased region" description="Low complexity" evidence="1">
    <location>
        <begin position="30"/>
        <end position="42"/>
    </location>
</feature>
<evidence type="ECO:0008006" key="5">
    <source>
        <dbReference type="Google" id="ProtNLM"/>
    </source>
</evidence>
<feature type="signal peptide" evidence="2">
    <location>
        <begin position="1"/>
        <end position="27"/>
    </location>
</feature>
<proteinExistence type="predicted"/>
<feature type="region of interest" description="Disordered" evidence="1">
    <location>
        <begin position="27"/>
        <end position="51"/>
    </location>
</feature>
<dbReference type="Gene3D" id="2.20.130.30">
    <property type="entry name" value="Protein of unknown function DUF2782"/>
    <property type="match status" value="1"/>
</dbReference>
<feature type="chain" id="PRO_5021441911" description="DUF2782 domain-containing protein" evidence="2">
    <location>
        <begin position="28"/>
        <end position="121"/>
    </location>
</feature>
<organism evidence="3 4">
    <name type="scientific">Variovorax guangxiensis</name>
    <dbReference type="NCBI Taxonomy" id="1775474"/>
    <lineage>
        <taxon>Bacteria</taxon>
        <taxon>Pseudomonadati</taxon>
        <taxon>Pseudomonadota</taxon>
        <taxon>Betaproteobacteria</taxon>
        <taxon>Burkholderiales</taxon>
        <taxon>Comamonadaceae</taxon>
        <taxon>Variovorax</taxon>
    </lineage>
</organism>
<dbReference type="OrthoDB" id="8688876at2"/>
<dbReference type="RefSeq" id="WP_140844368.1">
    <property type="nucleotide sequence ID" value="NZ_RCZI01000004.1"/>
</dbReference>
<evidence type="ECO:0000256" key="1">
    <source>
        <dbReference type="SAM" id="MobiDB-lite"/>
    </source>
</evidence>